<dbReference type="Proteomes" id="UP000324497">
    <property type="component" value="Chromosome"/>
</dbReference>
<dbReference type="EMBL" id="CP018180">
    <property type="protein sequence ID" value="AUJ32353.1"/>
    <property type="molecule type" value="Genomic_DNA"/>
</dbReference>
<feature type="transmembrane region" description="Helical" evidence="1">
    <location>
        <begin position="6"/>
        <end position="22"/>
    </location>
</feature>
<organism evidence="2 3">
    <name type="scientific">Liquorilactobacillus nagelii</name>
    <dbReference type="NCBI Taxonomy" id="82688"/>
    <lineage>
        <taxon>Bacteria</taxon>
        <taxon>Bacillati</taxon>
        <taxon>Bacillota</taxon>
        <taxon>Bacilli</taxon>
        <taxon>Lactobacillales</taxon>
        <taxon>Lactobacillaceae</taxon>
        <taxon>Liquorilactobacillus</taxon>
    </lineage>
</organism>
<keyword evidence="1" id="KW-0812">Transmembrane</keyword>
<keyword evidence="3" id="KW-1185">Reference proteome</keyword>
<feature type="transmembrane region" description="Helical" evidence="1">
    <location>
        <begin position="64"/>
        <end position="82"/>
    </location>
</feature>
<evidence type="ECO:0000313" key="3">
    <source>
        <dbReference type="Proteomes" id="UP000324497"/>
    </source>
</evidence>
<dbReference type="AlphaFoldDB" id="A0A3Q8CME3"/>
<gene>
    <name evidence="2" type="ORF">BSQ50_07135</name>
</gene>
<accession>A0A3Q8CME3</accession>
<dbReference type="RefSeq" id="WP_187343724.1">
    <property type="nucleotide sequence ID" value="NZ_CP018180.1"/>
</dbReference>
<name>A0A3Q8CME3_9LACO</name>
<feature type="transmembrane region" description="Helical" evidence="1">
    <location>
        <begin position="34"/>
        <end position="52"/>
    </location>
</feature>
<sequence length="120" mass="14427">MKFEWLIQLVIIILIWVILHFWKKKFPHFFFKRIYPIDVVIIYLIYCIHWLSTAILATSLLPEVFFAAALLGIGLTIFLAITKGEIIYPLFWFRFWRLFGILVTISYVILFGEYLLKFVF</sequence>
<evidence type="ECO:0000313" key="2">
    <source>
        <dbReference type="EMBL" id="AUJ32353.1"/>
    </source>
</evidence>
<dbReference type="KEGG" id="lng:BSQ50_07135"/>
<proteinExistence type="predicted"/>
<dbReference type="Pfam" id="PF11877">
    <property type="entry name" value="DUF3397"/>
    <property type="match status" value="1"/>
</dbReference>
<evidence type="ECO:0008006" key="4">
    <source>
        <dbReference type="Google" id="ProtNLM"/>
    </source>
</evidence>
<keyword evidence="1" id="KW-1133">Transmembrane helix</keyword>
<feature type="transmembrane region" description="Helical" evidence="1">
    <location>
        <begin position="94"/>
        <end position="116"/>
    </location>
</feature>
<dbReference type="InterPro" id="IPR024515">
    <property type="entry name" value="DUF3397"/>
</dbReference>
<evidence type="ECO:0000256" key="1">
    <source>
        <dbReference type="SAM" id="Phobius"/>
    </source>
</evidence>
<protein>
    <recommendedName>
        <fullName evidence="4">DUF3397 domain-containing protein</fullName>
    </recommendedName>
</protein>
<keyword evidence="1" id="KW-0472">Membrane</keyword>
<reference evidence="2 3" key="1">
    <citation type="submission" date="2016-11" db="EMBL/GenBank/DDBJ databases">
        <title>Interaction between Lactobacillus species and yeast in water kefir.</title>
        <authorList>
            <person name="Behr J."/>
            <person name="Xu D."/>
            <person name="Vogel R.F."/>
        </authorList>
    </citation>
    <scope>NUCLEOTIDE SEQUENCE [LARGE SCALE GENOMIC DNA]</scope>
    <source>
        <strain evidence="2 3">TMW 1.1827</strain>
    </source>
</reference>